<protein>
    <submittedName>
        <fullName evidence="2">Gamma-glutamylcyclotransferase family protein</fullName>
    </submittedName>
</protein>
<feature type="region of interest" description="Disordered" evidence="1">
    <location>
        <begin position="56"/>
        <end position="78"/>
    </location>
</feature>
<sequence length="317" mass="35436">MGGEHWWQSPSLRDGLLVVLSLINDARAAPRRRPGWELTACADYFRALNQLANCLDGTMPSPSPHPDHPNVPGRRTESTKHRNLLLKMAAADQHGLLSHPAVAAFARFEPLVLDHGSPGMSQRIADLTEPVVQGASRQHREFRDSWLRWEERNSPMPETLNKLIRAVLVVRNNLQHGEKTPSGPDVQRRERNQAVGRVVLPILEAIVDAVLVRPSHRFAVYGTLRPAQDNQDEISVAGDWTEITLTGWLRDQSGLPAFEADVSGQRIPAALITSAELPTIWPRLDDCEGRNYERRLGLYECEGVVGVTNVYEWVGEN</sequence>
<evidence type="ECO:0000256" key="1">
    <source>
        <dbReference type="SAM" id="MobiDB-lite"/>
    </source>
</evidence>
<proteinExistence type="predicted"/>
<dbReference type="AlphaFoldDB" id="A0AAJ6L1P5"/>
<organism evidence="2 3">
    <name type="scientific">Micromonospora profundi</name>
    <dbReference type="NCBI Taxonomy" id="1420889"/>
    <lineage>
        <taxon>Bacteria</taxon>
        <taxon>Bacillati</taxon>
        <taxon>Actinomycetota</taxon>
        <taxon>Actinomycetes</taxon>
        <taxon>Micromonosporales</taxon>
        <taxon>Micromonosporaceae</taxon>
        <taxon>Micromonospora</taxon>
    </lineage>
</organism>
<dbReference type="RefSeq" id="WP_306271986.1">
    <property type="nucleotide sequence ID" value="NZ_CP130472.1"/>
</dbReference>
<evidence type="ECO:0000313" key="3">
    <source>
        <dbReference type="Proteomes" id="UP001235874"/>
    </source>
</evidence>
<dbReference type="Proteomes" id="UP001235874">
    <property type="component" value="Chromosome"/>
</dbReference>
<dbReference type="Gene3D" id="3.10.490.10">
    <property type="entry name" value="Gamma-glutamyl cyclotransferase-like"/>
    <property type="match status" value="1"/>
</dbReference>
<reference evidence="2 3" key="1">
    <citation type="submission" date="2023-07" db="EMBL/GenBank/DDBJ databases">
        <title>Micromonospora profundi TRM 95458 converts glycerol to a new osmotic compound.</title>
        <authorList>
            <person name="Lu D."/>
        </authorList>
    </citation>
    <scope>NUCLEOTIDE SEQUENCE [LARGE SCALE GENOMIC DNA]</scope>
    <source>
        <strain evidence="2 3">TRM95458</strain>
    </source>
</reference>
<name>A0AAJ6L1P5_9ACTN</name>
<dbReference type="CDD" id="cd06661">
    <property type="entry name" value="GGCT_like"/>
    <property type="match status" value="1"/>
</dbReference>
<gene>
    <name evidence="2" type="ORF">Q3V37_25940</name>
</gene>
<dbReference type="EMBL" id="CP130472">
    <property type="protein sequence ID" value="WLS44790.1"/>
    <property type="molecule type" value="Genomic_DNA"/>
</dbReference>
<dbReference type="InterPro" id="IPR013024">
    <property type="entry name" value="GGCT-like"/>
</dbReference>
<accession>A0AAJ6L1P5</accession>
<keyword evidence="3" id="KW-1185">Reference proteome</keyword>
<evidence type="ECO:0000313" key="2">
    <source>
        <dbReference type="EMBL" id="WLS44790.1"/>
    </source>
</evidence>
<dbReference type="KEGG" id="mprn:Q3V37_25940"/>